<gene>
    <name evidence="2" type="ORF">RHSIM_Rhsim02G0019200</name>
</gene>
<protein>
    <recommendedName>
        <fullName evidence="4">Reverse transcriptase domain-containing protein</fullName>
    </recommendedName>
</protein>
<organism evidence="2 3">
    <name type="scientific">Rhododendron simsii</name>
    <name type="common">Sims's rhododendron</name>
    <dbReference type="NCBI Taxonomy" id="118357"/>
    <lineage>
        <taxon>Eukaryota</taxon>
        <taxon>Viridiplantae</taxon>
        <taxon>Streptophyta</taxon>
        <taxon>Embryophyta</taxon>
        <taxon>Tracheophyta</taxon>
        <taxon>Spermatophyta</taxon>
        <taxon>Magnoliopsida</taxon>
        <taxon>eudicotyledons</taxon>
        <taxon>Gunneridae</taxon>
        <taxon>Pentapetalae</taxon>
        <taxon>asterids</taxon>
        <taxon>Ericales</taxon>
        <taxon>Ericaceae</taxon>
        <taxon>Ericoideae</taxon>
        <taxon>Rhodoreae</taxon>
        <taxon>Rhododendron</taxon>
    </lineage>
</organism>
<comment type="caution">
    <text evidence="2">The sequence shown here is derived from an EMBL/GenBank/DDBJ whole genome shotgun (WGS) entry which is preliminary data.</text>
</comment>
<evidence type="ECO:0000256" key="1">
    <source>
        <dbReference type="SAM" id="MobiDB-lite"/>
    </source>
</evidence>
<feature type="region of interest" description="Disordered" evidence="1">
    <location>
        <begin position="470"/>
        <end position="503"/>
    </location>
</feature>
<feature type="compositionally biased region" description="Basic residues" evidence="1">
    <location>
        <begin position="491"/>
        <end position="503"/>
    </location>
</feature>
<dbReference type="EMBL" id="WJXA01000002">
    <property type="protein sequence ID" value="KAF7151013.1"/>
    <property type="molecule type" value="Genomic_DNA"/>
</dbReference>
<sequence>MGFVEAAVGSDHNPLILNTAFPMGKVGKPFKSFWTTDASLSSRRLGRNNVKDLRWIRLIPFINDIITEQQSVFIPGRQSQDNIIILYEVFHLLKHERVGPKASMALKLDPNKAYDRICWNFLLKSYTNGSSSDAEPIVRQGSGIHCDLASGEADIFDGANQLVASTKRDDTEIHAKDSTKALADVGANTIGVKLPYLKNGAAEIIPDLESESDDIRFSRIHSRNWFLALSMAVSFQDALASTCPHFVEVLRVHRSRIGNEFGAVYYRRSSNDTVVRVGESTSRSTHNLQYTADVPFIKKYSILFKLGEQFEWKKARDFEDWLSSIVNARPSSGYYTRRVRSIYFVPPDAVVITHSCAQFFHVKLKNDELTVGWDRVAFAHNLGGNYILMFGLVGHLQFDLFVFDEEEGDDQDDLQHLLAQAPSSKKQSLDEIAGQTSAPIPKAPTTAMQNAELTDTFTPEVQALTATMEANGTTEASNSHTVEDTIAASKNPKKHHSLKIKND</sequence>
<evidence type="ECO:0000313" key="2">
    <source>
        <dbReference type="EMBL" id="KAF7151013.1"/>
    </source>
</evidence>
<feature type="compositionally biased region" description="Polar residues" evidence="1">
    <location>
        <begin position="470"/>
        <end position="480"/>
    </location>
</feature>
<evidence type="ECO:0000313" key="3">
    <source>
        <dbReference type="Proteomes" id="UP000626092"/>
    </source>
</evidence>
<reference evidence="2" key="1">
    <citation type="submission" date="2019-11" db="EMBL/GenBank/DDBJ databases">
        <authorList>
            <person name="Liu Y."/>
            <person name="Hou J."/>
            <person name="Li T.-Q."/>
            <person name="Guan C.-H."/>
            <person name="Wu X."/>
            <person name="Wu H.-Z."/>
            <person name="Ling F."/>
            <person name="Zhang R."/>
            <person name="Shi X.-G."/>
            <person name="Ren J.-P."/>
            <person name="Chen E.-F."/>
            <person name="Sun J.-M."/>
        </authorList>
    </citation>
    <scope>NUCLEOTIDE SEQUENCE</scope>
    <source>
        <strain evidence="2">Adult_tree_wgs_1</strain>
        <tissue evidence="2">Leaves</tissue>
    </source>
</reference>
<keyword evidence="3" id="KW-1185">Reference proteome</keyword>
<dbReference type="OrthoDB" id="1001905at2759"/>
<proteinExistence type="predicted"/>
<evidence type="ECO:0008006" key="4">
    <source>
        <dbReference type="Google" id="ProtNLM"/>
    </source>
</evidence>
<name>A0A834HBI4_RHOSS</name>
<accession>A0A834HBI4</accession>
<dbReference type="Proteomes" id="UP000626092">
    <property type="component" value="Unassembled WGS sequence"/>
</dbReference>
<dbReference type="AlphaFoldDB" id="A0A834HBI4"/>